<keyword evidence="3" id="KW-0808">Transferase</keyword>
<dbReference type="GO" id="GO:0032259">
    <property type="term" value="P:methylation"/>
    <property type="evidence" value="ECO:0007669"/>
    <property type="project" value="UniProtKB-KW"/>
</dbReference>
<dbReference type="GO" id="GO:0043770">
    <property type="term" value="F:demethylmenaquinone methyltransferase activity"/>
    <property type="evidence" value="ECO:0007669"/>
    <property type="project" value="UniProtKB-EC"/>
</dbReference>
<dbReference type="Gene3D" id="3.40.50.150">
    <property type="entry name" value="Vaccinia Virus protein VP39"/>
    <property type="match status" value="1"/>
</dbReference>
<dbReference type="EMBL" id="FMID01000044">
    <property type="protein sequence ID" value="SCL75892.1"/>
    <property type="molecule type" value="Genomic_DNA"/>
</dbReference>
<dbReference type="AlphaFoldDB" id="A0A1M4MM18"/>
<dbReference type="Proteomes" id="UP000184671">
    <property type="component" value="Unassembled WGS sequence"/>
</dbReference>
<proteinExistence type="predicted"/>
<dbReference type="InterPro" id="IPR053173">
    <property type="entry name" value="SAM-binding_MTase"/>
</dbReference>
<evidence type="ECO:0000313" key="4">
    <source>
        <dbReference type="Proteomes" id="UP000184671"/>
    </source>
</evidence>
<dbReference type="InterPro" id="IPR025714">
    <property type="entry name" value="Methyltranfer_dom"/>
</dbReference>
<evidence type="ECO:0000259" key="2">
    <source>
        <dbReference type="Pfam" id="PF13847"/>
    </source>
</evidence>
<evidence type="ECO:0000256" key="1">
    <source>
        <dbReference type="SAM" id="MobiDB-lite"/>
    </source>
</evidence>
<dbReference type="SUPFAM" id="SSF53335">
    <property type="entry name" value="S-adenosyl-L-methionine-dependent methyltransferases"/>
    <property type="match status" value="1"/>
</dbReference>
<sequence>MKNTGTGMAHHTRSRRYLPGDEAARRRWQHPESILEGIGLAFGSTFIDVGCGEGFFALPAARMVGPHGRVCGIDIDAEALDLLQEKAFSEGLDNVVLHRGMAEEIVLCSGCADVVFFGIDLHDFVDPVRVLRNANRMVSGSGLIVDVDWKKEPLPLGPPPERKFSREHAAALMAEAGLEVRAVAESGPYHYIVTAVPENKKKG</sequence>
<dbReference type="PANTHER" id="PTHR45128">
    <property type="entry name" value="METHYLTRANSFERASE TYPE 11"/>
    <property type="match status" value="1"/>
</dbReference>
<name>A0A1M4MM18_9EURY</name>
<dbReference type="Pfam" id="PF13847">
    <property type="entry name" value="Methyltransf_31"/>
    <property type="match status" value="1"/>
</dbReference>
<dbReference type="EC" id="2.1.1.163" evidence="3"/>
<accession>A0A1M4MM18</accession>
<dbReference type="CDD" id="cd02440">
    <property type="entry name" value="AdoMet_MTases"/>
    <property type="match status" value="1"/>
</dbReference>
<evidence type="ECO:0000313" key="3">
    <source>
        <dbReference type="EMBL" id="SCL75892.1"/>
    </source>
</evidence>
<dbReference type="PANTHER" id="PTHR45128:SF1">
    <property type="entry name" value="S-ADENOSYLMETHIONINE-DEPENDENT METHYLTRANSFERASE RV2258C"/>
    <property type="match status" value="1"/>
</dbReference>
<organism evidence="3 4">
    <name type="scientific">Methanoculleus chikugoensis</name>
    <dbReference type="NCBI Taxonomy" id="118126"/>
    <lineage>
        <taxon>Archaea</taxon>
        <taxon>Methanobacteriati</taxon>
        <taxon>Methanobacteriota</taxon>
        <taxon>Stenosarchaea group</taxon>
        <taxon>Methanomicrobia</taxon>
        <taxon>Methanomicrobiales</taxon>
        <taxon>Methanomicrobiaceae</taxon>
        <taxon>Methanoculleus</taxon>
    </lineage>
</organism>
<gene>
    <name evidence="3" type="primary">ubiE</name>
    <name evidence="3" type="ORF">L21_1809</name>
</gene>
<dbReference type="RefSeq" id="WP_074370132.1">
    <property type="nucleotide sequence ID" value="NZ_FMID01000044.1"/>
</dbReference>
<dbReference type="STRING" id="118126.L21_1809"/>
<reference evidence="3 4" key="1">
    <citation type="submission" date="2016-08" db="EMBL/GenBank/DDBJ databases">
        <authorList>
            <person name="Seilhamer J.J."/>
        </authorList>
    </citation>
    <scope>NUCLEOTIDE SEQUENCE [LARGE SCALE GENOMIC DNA]</scope>
    <source>
        <strain evidence="3">L21-II-0</strain>
    </source>
</reference>
<feature type="domain" description="Methyltransferase" evidence="2">
    <location>
        <begin position="44"/>
        <end position="146"/>
    </location>
</feature>
<keyword evidence="3" id="KW-0489">Methyltransferase</keyword>
<feature type="region of interest" description="Disordered" evidence="1">
    <location>
        <begin position="1"/>
        <end position="22"/>
    </location>
</feature>
<protein>
    <submittedName>
        <fullName evidence="3">Demethylmenaquinone methyltransferase</fullName>
        <ecNumber evidence="3">2.1.1.163</ecNumber>
    </submittedName>
</protein>
<dbReference type="OrthoDB" id="1018at2157"/>
<dbReference type="InterPro" id="IPR029063">
    <property type="entry name" value="SAM-dependent_MTases_sf"/>
</dbReference>